<sequence length="85" mass="9599">MCSRSVTDANGQPRYNYGGPQTIYVSYMDHPGCCHHPGLSKINKAVLKQGSTQIYRVCITELQGNRRTFKDRHGASRRLHVSYAD</sequence>
<comment type="caution">
    <text evidence="1">The sequence shown here is derived from an EMBL/GenBank/DDBJ whole genome shotgun (WGS) entry which is preliminary data.</text>
</comment>
<accession>A0A9D4D5W9</accession>
<reference evidence="1" key="1">
    <citation type="journal article" date="2019" name="bioRxiv">
        <title>The Genome of the Zebra Mussel, Dreissena polymorpha: A Resource for Invasive Species Research.</title>
        <authorList>
            <person name="McCartney M.A."/>
            <person name="Auch B."/>
            <person name="Kono T."/>
            <person name="Mallez S."/>
            <person name="Zhang Y."/>
            <person name="Obille A."/>
            <person name="Becker A."/>
            <person name="Abrahante J.E."/>
            <person name="Garbe J."/>
            <person name="Badalamenti J.P."/>
            <person name="Herman A."/>
            <person name="Mangelson H."/>
            <person name="Liachko I."/>
            <person name="Sullivan S."/>
            <person name="Sone E.D."/>
            <person name="Koren S."/>
            <person name="Silverstein K.A.T."/>
            <person name="Beckman K.B."/>
            <person name="Gohl D.M."/>
        </authorList>
    </citation>
    <scope>NUCLEOTIDE SEQUENCE</scope>
    <source>
        <strain evidence="1">Duluth1</strain>
        <tissue evidence="1">Whole animal</tissue>
    </source>
</reference>
<keyword evidence="2" id="KW-1185">Reference proteome</keyword>
<dbReference type="AlphaFoldDB" id="A0A9D4D5W9"/>
<gene>
    <name evidence="1" type="ORF">DPMN_045259</name>
</gene>
<organism evidence="1 2">
    <name type="scientific">Dreissena polymorpha</name>
    <name type="common">Zebra mussel</name>
    <name type="synonym">Mytilus polymorpha</name>
    <dbReference type="NCBI Taxonomy" id="45954"/>
    <lineage>
        <taxon>Eukaryota</taxon>
        <taxon>Metazoa</taxon>
        <taxon>Spiralia</taxon>
        <taxon>Lophotrochozoa</taxon>
        <taxon>Mollusca</taxon>
        <taxon>Bivalvia</taxon>
        <taxon>Autobranchia</taxon>
        <taxon>Heteroconchia</taxon>
        <taxon>Euheterodonta</taxon>
        <taxon>Imparidentia</taxon>
        <taxon>Neoheterodontei</taxon>
        <taxon>Myida</taxon>
        <taxon>Dreissenoidea</taxon>
        <taxon>Dreissenidae</taxon>
        <taxon>Dreissena</taxon>
    </lineage>
</organism>
<reference evidence="1" key="2">
    <citation type="submission" date="2020-11" db="EMBL/GenBank/DDBJ databases">
        <authorList>
            <person name="McCartney M.A."/>
            <person name="Auch B."/>
            <person name="Kono T."/>
            <person name="Mallez S."/>
            <person name="Becker A."/>
            <person name="Gohl D.M."/>
            <person name="Silverstein K.A.T."/>
            <person name="Koren S."/>
            <person name="Bechman K.B."/>
            <person name="Herman A."/>
            <person name="Abrahante J.E."/>
            <person name="Garbe J."/>
        </authorList>
    </citation>
    <scope>NUCLEOTIDE SEQUENCE</scope>
    <source>
        <strain evidence="1">Duluth1</strain>
        <tissue evidence="1">Whole animal</tissue>
    </source>
</reference>
<proteinExistence type="predicted"/>
<protein>
    <submittedName>
        <fullName evidence="1">Uncharacterized protein</fullName>
    </submittedName>
</protein>
<dbReference type="EMBL" id="JAIWYP010000011">
    <property type="protein sequence ID" value="KAH3738620.1"/>
    <property type="molecule type" value="Genomic_DNA"/>
</dbReference>
<evidence type="ECO:0000313" key="2">
    <source>
        <dbReference type="Proteomes" id="UP000828390"/>
    </source>
</evidence>
<name>A0A9D4D5W9_DREPO</name>
<dbReference type="Proteomes" id="UP000828390">
    <property type="component" value="Unassembled WGS sequence"/>
</dbReference>
<evidence type="ECO:0000313" key="1">
    <source>
        <dbReference type="EMBL" id="KAH3738620.1"/>
    </source>
</evidence>